<protein>
    <submittedName>
        <fullName evidence="1">Uncharacterized protein</fullName>
    </submittedName>
</protein>
<gene>
    <name evidence="1" type="ORF">SS50377_14812</name>
    <name evidence="2" type="ORF">SS50377_20181</name>
</gene>
<dbReference type="EMBL" id="KI546100">
    <property type="protein sequence ID" value="EST45236.1"/>
    <property type="molecule type" value="Genomic_DNA"/>
</dbReference>
<reference evidence="2" key="2">
    <citation type="submission" date="2020-12" db="EMBL/GenBank/DDBJ databases">
        <title>New Spironucleus salmonicida genome in near-complete chromosomes.</title>
        <authorList>
            <person name="Xu F."/>
            <person name="Kurt Z."/>
            <person name="Jimenez-Gonzalez A."/>
            <person name="Astvaldsson A."/>
            <person name="Andersson J.O."/>
            <person name="Svard S.G."/>
        </authorList>
    </citation>
    <scope>NUCLEOTIDE SEQUENCE</scope>
    <source>
        <strain evidence="2">ATCC 50377</strain>
    </source>
</reference>
<dbReference type="EMBL" id="AUWU02000001">
    <property type="protein sequence ID" value="KAH0576835.1"/>
    <property type="molecule type" value="Genomic_DNA"/>
</dbReference>
<dbReference type="VEuPathDB" id="GiardiaDB:SS50377_20181"/>
<name>V6LNE4_9EUKA</name>
<dbReference type="AlphaFoldDB" id="V6LNE4"/>
<sequence length="325" mass="38025">MKYIFEGVIIVMDEISSIGQIYISTSIYSPIEQNEITNKFYSVYNSLNKKSQHIDKFHLCNIGEQTFRIQVLSNSADQLQIKPIIISNQKKNAIIYLPGGILFEKYKDHLISATQTYKIQRLYLDPSYVLKKTPQFTQQRQLGIYLLKKLPKSQVQVFMPQGFDLHYFLNWVSKSYQTPNCKLPTYTGYIFANKFIYEPFPIKNTLLNTIHFMSQLAHTSINSSLFRLFLLPLLDAEHNQIEELPNTIIIRIPCFQLLPEIQLIAGLFNTKFISISSHYSQDKDEIHKQRRLDRISRENKVDVKQNSILTISEQEYLLLKLARMI</sequence>
<organism evidence="1">
    <name type="scientific">Spironucleus salmonicida</name>
    <dbReference type="NCBI Taxonomy" id="348837"/>
    <lineage>
        <taxon>Eukaryota</taxon>
        <taxon>Metamonada</taxon>
        <taxon>Diplomonadida</taxon>
        <taxon>Hexamitidae</taxon>
        <taxon>Hexamitinae</taxon>
        <taxon>Spironucleus</taxon>
    </lineage>
</organism>
<dbReference type="Proteomes" id="UP000018208">
    <property type="component" value="Unassembled WGS sequence"/>
</dbReference>
<proteinExistence type="predicted"/>
<reference evidence="1 2" key="1">
    <citation type="journal article" date="2014" name="PLoS Genet.">
        <title>The Genome of Spironucleus salmonicida Highlights a Fish Pathogen Adapted to Fluctuating Environments.</title>
        <authorList>
            <person name="Xu F."/>
            <person name="Jerlstrom-Hultqvist J."/>
            <person name="Einarsson E."/>
            <person name="Astvaldsson A."/>
            <person name="Svard S.G."/>
            <person name="Andersson J.O."/>
        </authorList>
    </citation>
    <scope>NUCLEOTIDE SEQUENCE</scope>
    <source>
        <strain evidence="2">ATCC 50377</strain>
    </source>
</reference>
<evidence type="ECO:0000313" key="3">
    <source>
        <dbReference type="Proteomes" id="UP000018208"/>
    </source>
</evidence>
<evidence type="ECO:0000313" key="2">
    <source>
        <dbReference type="EMBL" id="KAH0576835.1"/>
    </source>
</evidence>
<evidence type="ECO:0000313" key="1">
    <source>
        <dbReference type="EMBL" id="EST45236.1"/>
    </source>
</evidence>
<keyword evidence="3" id="KW-1185">Reference proteome</keyword>
<accession>V6LNE4</accession>